<evidence type="ECO:0000256" key="7">
    <source>
        <dbReference type="SAM" id="Phobius"/>
    </source>
</evidence>
<dbReference type="PANTHER" id="PTHR23513">
    <property type="entry name" value="INTEGRAL MEMBRANE EFFLUX PROTEIN-RELATED"/>
    <property type="match status" value="1"/>
</dbReference>
<comment type="caution">
    <text evidence="8">The sequence shown here is derived from an EMBL/GenBank/DDBJ whole genome shotgun (WGS) entry which is preliminary data.</text>
</comment>
<feature type="transmembrane region" description="Helical" evidence="7">
    <location>
        <begin position="256"/>
        <end position="278"/>
    </location>
</feature>
<evidence type="ECO:0000256" key="3">
    <source>
        <dbReference type="ARBA" id="ARBA00022692"/>
    </source>
</evidence>
<keyword evidence="5 7" id="KW-0472">Membrane</keyword>
<feature type="transmembrane region" description="Helical" evidence="7">
    <location>
        <begin position="42"/>
        <end position="65"/>
    </location>
</feature>
<feature type="transmembrane region" description="Helical" evidence="7">
    <location>
        <begin position="77"/>
        <end position="95"/>
    </location>
</feature>
<feature type="region of interest" description="Disordered" evidence="6">
    <location>
        <begin position="441"/>
        <end position="462"/>
    </location>
</feature>
<dbReference type="Gene3D" id="1.20.1250.20">
    <property type="entry name" value="MFS general substrate transporter like domains"/>
    <property type="match status" value="1"/>
</dbReference>
<dbReference type="RefSeq" id="WP_345486423.1">
    <property type="nucleotide sequence ID" value="NZ_BAAAWU010000001.1"/>
</dbReference>
<feature type="transmembrane region" description="Helical" evidence="7">
    <location>
        <begin position="284"/>
        <end position="308"/>
    </location>
</feature>
<evidence type="ECO:0000313" key="9">
    <source>
        <dbReference type="Proteomes" id="UP001589716"/>
    </source>
</evidence>
<dbReference type="Pfam" id="PF07690">
    <property type="entry name" value="MFS_1"/>
    <property type="match status" value="1"/>
</dbReference>
<organism evidence="8 9">
    <name type="scientific">Streptomyces roseoviridis</name>
    <dbReference type="NCBI Taxonomy" id="67361"/>
    <lineage>
        <taxon>Bacteria</taxon>
        <taxon>Bacillati</taxon>
        <taxon>Actinomycetota</taxon>
        <taxon>Actinomycetes</taxon>
        <taxon>Kitasatosporales</taxon>
        <taxon>Streptomycetaceae</taxon>
        <taxon>Streptomyces</taxon>
    </lineage>
</organism>
<comment type="subcellular location">
    <subcellularLocation>
        <location evidence="1">Cell membrane</location>
        <topology evidence="1">Multi-pass membrane protein</topology>
    </subcellularLocation>
</comment>
<feature type="compositionally biased region" description="Basic and acidic residues" evidence="6">
    <location>
        <begin position="202"/>
        <end position="218"/>
    </location>
</feature>
<reference evidence="8 9" key="1">
    <citation type="submission" date="2024-09" db="EMBL/GenBank/DDBJ databases">
        <authorList>
            <person name="Sun Q."/>
            <person name="Mori K."/>
        </authorList>
    </citation>
    <scope>NUCLEOTIDE SEQUENCE [LARGE SCALE GENOMIC DNA]</scope>
    <source>
        <strain evidence="8 9">JCM 4414</strain>
    </source>
</reference>
<dbReference type="Proteomes" id="UP001589716">
    <property type="component" value="Unassembled WGS sequence"/>
</dbReference>
<feature type="transmembrane region" description="Helical" evidence="7">
    <location>
        <begin position="170"/>
        <end position="186"/>
    </location>
</feature>
<keyword evidence="2" id="KW-1003">Cell membrane</keyword>
<feature type="transmembrane region" description="Helical" evidence="7">
    <location>
        <begin position="142"/>
        <end position="164"/>
    </location>
</feature>
<feature type="transmembrane region" description="Helical" evidence="7">
    <location>
        <begin position="320"/>
        <end position="341"/>
    </location>
</feature>
<dbReference type="InterPro" id="IPR036259">
    <property type="entry name" value="MFS_trans_sf"/>
</dbReference>
<feature type="transmembrane region" description="Helical" evidence="7">
    <location>
        <begin position="406"/>
        <end position="425"/>
    </location>
</feature>
<feature type="transmembrane region" description="Helical" evidence="7">
    <location>
        <begin position="101"/>
        <end position="121"/>
    </location>
</feature>
<evidence type="ECO:0000256" key="4">
    <source>
        <dbReference type="ARBA" id="ARBA00022989"/>
    </source>
</evidence>
<evidence type="ECO:0000313" key="8">
    <source>
        <dbReference type="EMBL" id="MFB9553467.1"/>
    </source>
</evidence>
<gene>
    <name evidence="8" type="ORF">ACFFTP_04550</name>
</gene>
<accession>A0ABV5QIY1</accession>
<keyword evidence="4 7" id="KW-1133">Transmembrane helix</keyword>
<evidence type="ECO:0000256" key="1">
    <source>
        <dbReference type="ARBA" id="ARBA00004651"/>
    </source>
</evidence>
<keyword evidence="3 7" id="KW-0812">Transmembrane</keyword>
<keyword evidence="9" id="KW-1185">Reference proteome</keyword>
<feature type="transmembrane region" description="Helical" evidence="7">
    <location>
        <begin position="347"/>
        <end position="364"/>
    </location>
</feature>
<dbReference type="PANTHER" id="PTHR23513:SF11">
    <property type="entry name" value="STAPHYLOFERRIN A TRANSPORTER"/>
    <property type="match status" value="1"/>
</dbReference>
<dbReference type="InterPro" id="IPR011701">
    <property type="entry name" value="MFS"/>
</dbReference>
<evidence type="ECO:0000256" key="6">
    <source>
        <dbReference type="SAM" id="MobiDB-lite"/>
    </source>
</evidence>
<proteinExistence type="predicted"/>
<sequence length="462" mass="46224">MSYRELATRPVLAWAGVASAARLPVAMAPLALVFLVREQPGGYSLGAVLAAVYVVGEIVAAPVLGVRLDAERARPHLAVGLAVGATGFAGLGVVGGEGHPVLLGALAFLAGAAPAAAPGGLRALLTGMVPQRAVTQAMSLESVLTFGIWAAAPALATGLALGVAPAVPPLLQAVLMALSVAGLWLLPAGWSTREATEATEVEGVKEAEGATETEGAKEAEDDGGSGKPGARRTTRRSRTGEPGTARGRVLARAWPVYVTGAAGLTLLALAELILPALLEQRAVPLAWAGPLLAGFSIGSAVGAFLYGLRDSWPGRLPVQSAVLVGGVAAGVALVAVLPWAAAIGVTLVAAGLLQAPAMLTRNLALRQILPPQALAAGYSVMYAAVGAGYAASGTLAGALLEVVAPSTAILCGVVLTLALTALGLWGERRIPPLGTEAAEAGEAVRAGQEAQAGEPAARKVRR</sequence>
<evidence type="ECO:0000256" key="2">
    <source>
        <dbReference type="ARBA" id="ARBA00022475"/>
    </source>
</evidence>
<name>A0ABV5QIY1_9ACTN</name>
<feature type="region of interest" description="Disordered" evidence="6">
    <location>
        <begin position="196"/>
        <end position="244"/>
    </location>
</feature>
<dbReference type="SUPFAM" id="SSF103473">
    <property type="entry name" value="MFS general substrate transporter"/>
    <property type="match status" value="1"/>
</dbReference>
<protein>
    <submittedName>
        <fullName evidence="8">MFS transporter</fullName>
    </submittedName>
</protein>
<feature type="transmembrane region" description="Helical" evidence="7">
    <location>
        <begin position="12"/>
        <end position="36"/>
    </location>
</feature>
<feature type="transmembrane region" description="Helical" evidence="7">
    <location>
        <begin position="376"/>
        <end position="400"/>
    </location>
</feature>
<dbReference type="EMBL" id="JBHMCT010000005">
    <property type="protein sequence ID" value="MFB9553467.1"/>
    <property type="molecule type" value="Genomic_DNA"/>
</dbReference>
<feature type="compositionally biased region" description="Low complexity" evidence="6">
    <location>
        <begin position="441"/>
        <end position="455"/>
    </location>
</feature>
<evidence type="ECO:0000256" key="5">
    <source>
        <dbReference type="ARBA" id="ARBA00023136"/>
    </source>
</evidence>